<reference evidence="1" key="2">
    <citation type="submission" date="2021-08" db="EMBL/GenBank/DDBJ databases">
        <authorList>
            <person name="Tani A."/>
            <person name="Ola A."/>
            <person name="Ogura Y."/>
            <person name="Katsura K."/>
            <person name="Hayashi T."/>
        </authorList>
    </citation>
    <scope>NUCLEOTIDE SEQUENCE</scope>
    <source>
        <strain evidence="1">DSM 16372</strain>
    </source>
</reference>
<dbReference type="RefSeq" id="WP_238231356.1">
    <property type="nucleotide sequence ID" value="NZ_BPQO01000024.1"/>
</dbReference>
<dbReference type="AlphaFoldDB" id="A0AAV4ZSU1"/>
<evidence type="ECO:0000313" key="2">
    <source>
        <dbReference type="Proteomes" id="UP001055247"/>
    </source>
</evidence>
<dbReference type="EMBL" id="BPQO01000024">
    <property type="protein sequence ID" value="GJD91168.1"/>
    <property type="molecule type" value="Genomic_DNA"/>
</dbReference>
<comment type="caution">
    <text evidence="1">The sequence shown here is derived from an EMBL/GenBank/DDBJ whole genome shotgun (WGS) entry which is preliminary data.</text>
</comment>
<keyword evidence="2" id="KW-1185">Reference proteome</keyword>
<organism evidence="1 2">
    <name type="scientific">Methylobacterium hispanicum</name>
    <dbReference type="NCBI Taxonomy" id="270350"/>
    <lineage>
        <taxon>Bacteria</taxon>
        <taxon>Pseudomonadati</taxon>
        <taxon>Pseudomonadota</taxon>
        <taxon>Alphaproteobacteria</taxon>
        <taxon>Hyphomicrobiales</taxon>
        <taxon>Methylobacteriaceae</taxon>
        <taxon>Methylobacterium</taxon>
    </lineage>
</organism>
<sequence length="167" mass="19072">MRHTDPEYRREEDDMCVVCGITCEEADDEDGCGWAGPSLCGKCCRALYFDEGVYDSLSPVATECLYDWLGDLVAGGPAMQEAFERDLPFAIMLYERGAHFDEADARQAFNGIAKRYLELRAIPPSKRDWYDDPTQILGDIFSDEWRAVRKLILAAHRIRKMHNINLL</sequence>
<accession>A0AAV4ZSU1</accession>
<proteinExistence type="predicted"/>
<evidence type="ECO:0000313" key="1">
    <source>
        <dbReference type="EMBL" id="GJD91168.1"/>
    </source>
</evidence>
<protein>
    <submittedName>
        <fullName evidence="1">Uncharacterized protein</fullName>
    </submittedName>
</protein>
<gene>
    <name evidence="1" type="ORF">BHAOGJBA_4716</name>
</gene>
<name>A0AAV4ZSU1_9HYPH</name>
<dbReference type="Proteomes" id="UP001055247">
    <property type="component" value="Unassembled WGS sequence"/>
</dbReference>
<reference evidence="1" key="1">
    <citation type="journal article" date="2016" name="Front. Microbiol.">
        <title>Genome Sequence of the Piezophilic, Mesophilic Sulfate-Reducing Bacterium Desulfovibrio indicus J2T.</title>
        <authorList>
            <person name="Cao J."/>
            <person name="Maignien L."/>
            <person name="Shao Z."/>
            <person name="Alain K."/>
            <person name="Jebbar M."/>
        </authorList>
    </citation>
    <scope>NUCLEOTIDE SEQUENCE</scope>
    <source>
        <strain evidence="1">DSM 16372</strain>
    </source>
</reference>